<dbReference type="InterPro" id="IPR022742">
    <property type="entry name" value="Hydrolase_4"/>
</dbReference>
<feature type="domain" description="Serine aminopeptidase S33" evidence="1">
    <location>
        <begin position="76"/>
        <end position="172"/>
    </location>
</feature>
<dbReference type="KEGG" id="cthd:CDO33_10795"/>
<dbReference type="Gene3D" id="3.40.50.1820">
    <property type="entry name" value="alpha/beta hydrolase"/>
    <property type="match status" value="1"/>
</dbReference>
<gene>
    <name evidence="2" type="ORF">CDQ84_01875</name>
</gene>
<evidence type="ECO:0000259" key="1">
    <source>
        <dbReference type="Pfam" id="PF12146"/>
    </source>
</evidence>
<evidence type="ECO:0000313" key="2">
    <source>
        <dbReference type="EMBL" id="PNU01281.1"/>
    </source>
</evidence>
<sequence>MSVVFLSMLVILLVTSLYLSGAVVHPKTHSPDETYRYELENGRIKEEEFSSLEKEEVYIESPYGYKIYGLFFPVKDSKKAVIICHGITWTLYGCVKYAGMFLKRGFNVLIYDHRYHGRTGGKNTTFGFYEKNDLKTVVDWLYNRLGEDCKIGTMGESLGAATVLQHSAIDPRLSFCIADCPYSDILKLFKIRMKNDFHFPAFPVLQLAVFFARLRTGARFSDISPVRDIEKCTCPVFFIHGENDMYIPKEMSIEMYNRKKGYKKLYIAPNSEHVESYWNNREEYDKLVGDFLMEIGLLT</sequence>
<keyword evidence="3" id="KW-1185">Reference proteome</keyword>
<dbReference type="EMBL" id="NIOJ01000003">
    <property type="protein sequence ID" value="PNU01281.1"/>
    <property type="molecule type" value="Genomic_DNA"/>
</dbReference>
<protein>
    <submittedName>
        <fullName evidence="2">Alpha/beta hydrolase</fullName>
    </submittedName>
</protein>
<dbReference type="SUPFAM" id="SSF53474">
    <property type="entry name" value="alpha/beta-Hydrolases"/>
    <property type="match status" value="1"/>
</dbReference>
<comment type="caution">
    <text evidence="2">The sequence shown here is derived from an EMBL/GenBank/DDBJ whole genome shotgun (WGS) entry which is preliminary data.</text>
</comment>
<dbReference type="OrthoDB" id="9776685at2"/>
<dbReference type="PANTHER" id="PTHR43358">
    <property type="entry name" value="ALPHA/BETA-HYDROLASE"/>
    <property type="match status" value="1"/>
</dbReference>
<name>A0A2K2FLR7_9CLOT</name>
<dbReference type="AlphaFoldDB" id="A0A2K2FLR7"/>
<organism evidence="2 3">
    <name type="scientific">Clostridium thermosuccinogenes</name>
    <dbReference type="NCBI Taxonomy" id="84032"/>
    <lineage>
        <taxon>Bacteria</taxon>
        <taxon>Bacillati</taxon>
        <taxon>Bacillota</taxon>
        <taxon>Clostridia</taxon>
        <taxon>Eubacteriales</taxon>
        <taxon>Clostridiaceae</taxon>
        <taxon>Clostridium</taxon>
    </lineage>
</organism>
<dbReference type="Pfam" id="PF12146">
    <property type="entry name" value="Hydrolase_4"/>
    <property type="match status" value="1"/>
</dbReference>
<evidence type="ECO:0000313" key="3">
    <source>
        <dbReference type="Proteomes" id="UP000236151"/>
    </source>
</evidence>
<dbReference type="PANTHER" id="PTHR43358:SF5">
    <property type="entry name" value="EXPORTED PROTEIN"/>
    <property type="match status" value="1"/>
</dbReference>
<keyword evidence="2" id="KW-0378">Hydrolase</keyword>
<dbReference type="GO" id="GO:0016787">
    <property type="term" value="F:hydrolase activity"/>
    <property type="evidence" value="ECO:0007669"/>
    <property type="project" value="UniProtKB-KW"/>
</dbReference>
<reference evidence="2 3" key="1">
    <citation type="submission" date="2017-06" db="EMBL/GenBank/DDBJ databases">
        <title>Investigating the central metabolism of Clostridium thermosuccinogenes.</title>
        <authorList>
            <person name="Koendjbiharie J.G."/>
            <person name="van Kranenburg R."/>
        </authorList>
    </citation>
    <scope>NUCLEOTIDE SEQUENCE [LARGE SCALE GENOMIC DNA]</scope>
    <source>
        <strain evidence="2 3">DSM 5806</strain>
    </source>
</reference>
<dbReference type="InterPro" id="IPR052920">
    <property type="entry name" value="DNA-binding_regulatory"/>
</dbReference>
<accession>A0A2K2FLR7</accession>
<dbReference type="Proteomes" id="UP000236151">
    <property type="component" value="Unassembled WGS sequence"/>
</dbReference>
<proteinExistence type="predicted"/>
<dbReference type="InterPro" id="IPR029058">
    <property type="entry name" value="AB_hydrolase_fold"/>
</dbReference>